<comment type="caution">
    <text evidence="1">The sequence shown here is derived from an EMBL/GenBank/DDBJ whole genome shotgun (WGS) entry which is preliminary data.</text>
</comment>
<sequence length="81" mass="9325">MAGCRAGVLTLSRAKRNIWVRWKKKVHGTWKCERVESGATPHPSWTIAPRENSGGKIAKFADHCGRRKLLTRRAFEYLENF</sequence>
<keyword evidence="2" id="KW-1185">Reference proteome</keyword>
<name>A0A1C7LQ64_GRIFR</name>
<dbReference type="EMBL" id="LUGG01000027">
    <property type="protein sequence ID" value="OBZ66718.1"/>
    <property type="molecule type" value="Genomic_DNA"/>
</dbReference>
<protein>
    <submittedName>
        <fullName evidence="1">Uncharacterized protein</fullName>
    </submittedName>
</protein>
<evidence type="ECO:0000313" key="1">
    <source>
        <dbReference type="EMBL" id="OBZ66718.1"/>
    </source>
</evidence>
<dbReference type="AlphaFoldDB" id="A0A1C7LQ64"/>
<organism evidence="1 2">
    <name type="scientific">Grifola frondosa</name>
    <name type="common">Maitake</name>
    <name type="synonym">Polyporus frondosus</name>
    <dbReference type="NCBI Taxonomy" id="5627"/>
    <lineage>
        <taxon>Eukaryota</taxon>
        <taxon>Fungi</taxon>
        <taxon>Dikarya</taxon>
        <taxon>Basidiomycota</taxon>
        <taxon>Agaricomycotina</taxon>
        <taxon>Agaricomycetes</taxon>
        <taxon>Polyporales</taxon>
        <taxon>Grifolaceae</taxon>
        <taxon>Grifola</taxon>
    </lineage>
</organism>
<accession>A0A1C7LQ64</accession>
<gene>
    <name evidence="1" type="ORF">A0H81_13115</name>
</gene>
<evidence type="ECO:0000313" key="2">
    <source>
        <dbReference type="Proteomes" id="UP000092993"/>
    </source>
</evidence>
<reference evidence="1 2" key="1">
    <citation type="submission" date="2016-03" db="EMBL/GenBank/DDBJ databases">
        <title>Whole genome sequencing of Grifola frondosa 9006-11.</title>
        <authorList>
            <person name="Min B."/>
            <person name="Park H."/>
            <person name="Kim J.-G."/>
            <person name="Cho H."/>
            <person name="Oh Y.-L."/>
            <person name="Kong W.-S."/>
            <person name="Choi I.-G."/>
        </authorList>
    </citation>
    <scope>NUCLEOTIDE SEQUENCE [LARGE SCALE GENOMIC DNA]</scope>
    <source>
        <strain evidence="1 2">9006-11</strain>
    </source>
</reference>
<proteinExistence type="predicted"/>
<dbReference type="Proteomes" id="UP000092993">
    <property type="component" value="Unassembled WGS sequence"/>
</dbReference>